<comment type="caution">
    <text evidence="3">The sequence shown here is derived from an EMBL/GenBank/DDBJ whole genome shotgun (WGS) entry which is preliminary data.</text>
</comment>
<dbReference type="InterPro" id="IPR006680">
    <property type="entry name" value="Amidohydro-rel"/>
</dbReference>
<sequence length="291" mass="32406">MIIDIHVHTVRNHGFPRDGRTALTTPVELLERYRELGVDRAVILPIIHPECALSLQGVEEVLEICADFPDRFLPFCNIDPRQVGNSAWADLGGLLEFYRAAGCRGVGEVAASLPFNHPMVENLFGHCQRLGMPLTFHIGPALTGCYGLYDLPGLPLLEGALARFPELVFLGHSQPFWAEIAPLASPEERNGYPAGPVRRPGRTVELLRRYPNLHGDLSARSGYNAVSRDREFGLALLEEFQDRLYFGTDICAPDTPAPLAAYLKQLKDERAITPEIYEKITSRNAIRLLKL</sequence>
<organism evidence="3 4">
    <name type="scientific">candidate division TA06 bacterium ADurb.Bin417</name>
    <dbReference type="NCBI Taxonomy" id="1852828"/>
    <lineage>
        <taxon>Bacteria</taxon>
        <taxon>Bacteria division TA06</taxon>
    </lineage>
</organism>
<dbReference type="GO" id="GO:0005737">
    <property type="term" value="C:cytoplasm"/>
    <property type="evidence" value="ECO:0007669"/>
    <property type="project" value="TreeGrafter"/>
</dbReference>
<dbReference type="GO" id="GO:0019748">
    <property type="term" value="P:secondary metabolic process"/>
    <property type="evidence" value="ECO:0007669"/>
    <property type="project" value="TreeGrafter"/>
</dbReference>
<dbReference type="InterPro" id="IPR032466">
    <property type="entry name" value="Metal_Hydrolase"/>
</dbReference>
<evidence type="ECO:0000259" key="2">
    <source>
        <dbReference type="Pfam" id="PF04909"/>
    </source>
</evidence>
<dbReference type="EMBL" id="MWAK01000112">
    <property type="protein sequence ID" value="OPZ92288.1"/>
    <property type="molecule type" value="Genomic_DNA"/>
</dbReference>
<evidence type="ECO:0000256" key="1">
    <source>
        <dbReference type="ARBA" id="ARBA00023239"/>
    </source>
</evidence>
<dbReference type="GO" id="GO:0016831">
    <property type="term" value="F:carboxy-lyase activity"/>
    <property type="evidence" value="ECO:0007669"/>
    <property type="project" value="InterPro"/>
</dbReference>
<reference evidence="3 4" key="1">
    <citation type="submission" date="2017-02" db="EMBL/GenBank/DDBJ databases">
        <title>Delving into the versatile metabolic prowess of the omnipresent phylum Bacteroidetes.</title>
        <authorList>
            <person name="Nobu M.K."/>
            <person name="Mei R."/>
            <person name="Narihiro T."/>
            <person name="Kuroda K."/>
            <person name="Liu W.-T."/>
        </authorList>
    </citation>
    <scope>NUCLEOTIDE SEQUENCE [LARGE SCALE GENOMIC DNA]</scope>
    <source>
        <strain evidence="3">ADurb.Bin417</strain>
    </source>
</reference>
<keyword evidence="3" id="KW-0378">Hydrolase</keyword>
<dbReference type="SUPFAM" id="SSF51556">
    <property type="entry name" value="Metallo-dependent hydrolases"/>
    <property type="match status" value="1"/>
</dbReference>
<accession>A0A1V5MGD0</accession>
<dbReference type="Proteomes" id="UP000485484">
    <property type="component" value="Unassembled WGS sequence"/>
</dbReference>
<dbReference type="AlphaFoldDB" id="A0A1V5MGD0"/>
<evidence type="ECO:0000313" key="3">
    <source>
        <dbReference type="EMBL" id="OPZ92288.1"/>
    </source>
</evidence>
<gene>
    <name evidence="3" type="ORF">BWY73_00869</name>
</gene>
<proteinExistence type="predicted"/>
<dbReference type="PANTHER" id="PTHR21240">
    <property type="entry name" value="2-AMINO-3-CARBOXYLMUCONATE-6-SEMIALDEHYDE DECARBOXYLASE"/>
    <property type="match status" value="1"/>
</dbReference>
<keyword evidence="1" id="KW-0456">Lyase</keyword>
<protein>
    <submittedName>
        <fullName evidence="3">Amidohydrolase</fullName>
    </submittedName>
</protein>
<dbReference type="Pfam" id="PF04909">
    <property type="entry name" value="Amidohydro_2"/>
    <property type="match status" value="1"/>
</dbReference>
<evidence type="ECO:0000313" key="4">
    <source>
        <dbReference type="Proteomes" id="UP000485484"/>
    </source>
</evidence>
<name>A0A1V5MGD0_UNCT6</name>
<dbReference type="InterPro" id="IPR032465">
    <property type="entry name" value="ACMSD"/>
</dbReference>
<dbReference type="GO" id="GO:0016787">
    <property type="term" value="F:hydrolase activity"/>
    <property type="evidence" value="ECO:0007669"/>
    <property type="project" value="UniProtKB-KW"/>
</dbReference>
<feature type="domain" description="Amidohydrolase-related" evidence="2">
    <location>
        <begin position="3"/>
        <end position="291"/>
    </location>
</feature>
<dbReference type="PANTHER" id="PTHR21240:SF28">
    <property type="entry name" value="ISO-OROTATE DECARBOXYLASE (EUROFUNG)"/>
    <property type="match status" value="1"/>
</dbReference>
<dbReference type="Gene3D" id="3.20.20.140">
    <property type="entry name" value="Metal-dependent hydrolases"/>
    <property type="match status" value="1"/>
</dbReference>